<dbReference type="Pfam" id="PF00732">
    <property type="entry name" value="GMC_oxred_N"/>
    <property type="match status" value="1"/>
</dbReference>
<keyword evidence="5" id="KW-0560">Oxidoreductase</keyword>
<evidence type="ECO:0000256" key="3">
    <source>
        <dbReference type="ARBA" id="ARBA00022630"/>
    </source>
</evidence>
<gene>
    <name evidence="8" type="ORF">GCM10025791_22760</name>
</gene>
<evidence type="ECO:0000259" key="6">
    <source>
        <dbReference type="Pfam" id="PF00732"/>
    </source>
</evidence>
<dbReference type="SUPFAM" id="SSF51905">
    <property type="entry name" value="FAD/NAD(P)-binding domain"/>
    <property type="match status" value="1"/>
</dbReference>
<evidence type="ECO:0000256" key="5">
    <source>
        <dbReference type="ARBA" id="ARBA00023002"/>
    </source>
</evidence>
<comment type="cofactor">
    <cofactor evidence="1">
        <name>FAD</name>
        <dbReference type="ChEBI" id="CHEBI:57692"/>
    </cofactor>
</comment>
<dbReference type="GO" id="GO:0016614">
    <property type="term" value="F:oxidoreductase activity, acting on CH-OH group of donors"/>
    <property type="evidence" value="ECO:0007669"/>
    <property type="project" value="InterPro"/>
</dbReference>
<dbReference type="Proteomes" id="UP001409585">
    <property type="component" value="Unassembled WGS sequence"/>
</dbReference>
<dbReference type="PANTHER" id="PTHR42784">
    <property type="entry name" value="PYRANOSE 2-OXIDASE"/>
    <property type="match status" value="1"/>
</dbReference>
<dbReference type="GO" id="GO:0050660">
    <property type="term" value="F:flavin adenine dinucleotide binding"/>
    <property type="evidence" value="ECO:0007669"/>
    <property type="project" value="InterPro"/>
</dbReference>
<evidence type="ECO:0000313" key="8">
    <source>
        <dbReference type="EMBL" id="GAA4943413.1"/>
    </source>
</evidence>
<dbReference type="Gene3D" id="3.50.50.60">
    <property type="entry name" value="FAD/NAD(P)-binding domain"/>
    <property type="match status" value="2"/>
</dbReference>
<dbReference type="InterPro" id="IPR036188">
    <property type="entry name" value="FAD/NAD-bd_sf"/>
</dbReference>
<comment type="similarity">
    <text evidence="2">Belongs to the GMC oxidoreductase family.</text>
</comment>
<organism evidence="8 9">
    <name type="scientific">Halioxenophilus aromaticivorans</name>
    <dbReference type="NCBI Taxonomy" id="1306992"/>
    <lineage>
        <taxon>Bacteria</taxon>
        <taxon>Pseudomonadati</taxon>
        <taxon>Pseudomonadota</taxon>
        <taxon>Gammaproteobacteria</taxon>
        <taxon>Alteromonadales</taxon>
        <taxon>Alteromonadaceae</taxon>
        <taxon>Halioxenophilus</taxon>
    </lineage>
</organism>
<reference evidence="9" key="1">
    <citation type="journal article" date="2019" name="Int. J. Syst. Evol. Microbiol.">
        <title>The Global Catalogue of Microorganisms (GCM) 10K type strain sequencing project: providing services to taxonomists for standard genome sequencing and annotation.</title>
        <authorList>
            <consortium name="The Broad Institute Genomics Platform"/>
            <consortium name="The Broad Institute Genome Sequencing Center for Infectious Disease"/>
            <person name="Wu L."/>
            <person name="Ma J."/>
        </authorList>
    </citation>
    <scope>NUCLEOTIDE SEQUENCE [LARGE SCALE GENOMIC DNA]</scope>
    <source>
        <strain evidence="9">JCM 19134</strain>
    </source>
</reference>
<evidence type="ECO:0000259" key="7">
    <source>
        <dbReference type="Pfam" id="PF05199"/>
    </source>
</evidence>
<keyword evidence="4" id="KW-0274">FAD</keyword>
<dbReference type="RefSeq" id="WP_345421821.1">
    <property type="nucleotide sequence ID" value="NZ_AP031496.1"/>
</dbReference>
<sequence>MNNNTQFDAIVVGSGVTGGWAAKELTEKGLKVLMLDRGRMVEHGKDYKGEHMAPWDVPFRGKPIRDLYEKDYRIQQSQYAFGETTRHFYNNDRLNPYLNDAKEFLWYRAGVVGGKSLLWGRQVYRWSDLDFEANKKDGHGIDWPIRYKDIAPWYSYVEKYIGVSGQTENLPQLPDSEFLPPMEMNCVEKDFKQRLESNYDDRMMTIGRVAIITKPHNNRAPCHYCGPCHRGCSAGAYFSTQSSTLPAARATGNLTLLSDCVAESVEYDPETKRASGVRVIDANTLEKTEYSAKLVFLCASTLATTQILMNSKSESFRNGLGNRSGALGHYLMDHTYASGAVGIFPGLHDDKVELGNRPNGIYIPRFRNVSDQDDVDFVRGYNYQGGAMRAGVTGQAMSTPGFGKDFKESLRKPGPWLMYLGGFGECLPYKKNRMELVEKEKDRYGIPQIKFHFEFQENEHKINQDIVTQGEEMLRKAGAQHVSSFQGNMPGGAAIHEMGTARMGHDPKESVLNKWNQMHDVPNVFVTDGACMTSGSCVNPSLTFMALTARAVDYAVDQLSSGAI</sequence>
<evidence type="ECO:0000256" key="1">
    <source>
        <dbReference type="ARBA" id="ARBA00001974"/>
    </source>
</evidence>
<evidence type="ECO:0000256" key="2">
    <source>
        <dbReference type="ARBA" id="ARBA00010790"/>
    </source>
</evidence>
<feature type="domain" description="Glucose-methanol-choline oxidoreductase N-terminal" evidence="6">
    <location>
        <begin position="8"/>
        <end position="335"/>
    </location>
</feature>
<evidence type="ECO:0000313" key="9">
    <source>
        <dbReference type="Proteomes" id="UP001409585"/>
    </source>
</evidence>
<comment type="caution">
    <text evidence="8">The sequence shown here is derived from an EMBL/GenBank/DDBJ whole genome shotgun (WGS) entry which is preliminary data.</text>
</comment>
<proteinExistence type="inferred from homology"/>
<dbReference type="EMBL" id="BAABLX010000017">
    <property type="protein sequence ID" value="GAA4943413.1"/>
    <property type="molecule type" value="Genomic_DNA"/>
</dbReference>
<dbReference type="AlphaFoldDB" id="A0AAV3U2W8"/>
<dbReference type="PANTHER" id="PTHR42784:SF1">
    <property type="entry name" value="PYRANOSE 2-OXIDASE"/>
    <property type="match status" value="1"/>
</dbReference>
<protein>
    <submittedName>
        <fullName evidence="8">GMC family oxidoreductase</fullName>
    </submittedName>
</protein>
<dbReference type="InterPro" id="IPR051473">
    <property type="entry name" value="P2Ox-like"/>
</dbReference>
<dbReference type="SUPFAM" id="SSF54373">
    <property type="entry name" value="FAD-linked reductases, C-terminal domain"/>
    <property type="match status" value="1"/>
</dbReference>
<dbReference type="Pfam" id="PF05199">
    <property type="entry name" value="GMC_oxred_C"/>
    <property type="match status" value="1"/>
</dbReference>
<name>A0AAV3U2W8_9ALTE</name>
<accession>A0AAV3U2W8</accession>
<keyword evidence="3" id="KW-0285">Flavoprotein</keyword>
<feature type="domain" description="Glucose-methanol-choline oxidoreductase C-terminal" evidence="7">
    <location>
        <begin position="428"/>
        <end position="547"/>
    </location>
</feature>
<evidence type="ECO:0000256" key="4">
    <source>
        <dbReference type="ARBA" id="ARBA00022827"/>
    </source>
</evidence>
<keyword evidence="9" id="KW-1185">Reference proteome</keyword>
<dbReference type="InterPro" id="IPR007867">
    <property type="entry name" value="GMC_OxRtase_C"/>
</dbReference>
<dbReference type="InterPro" id="IPR000172">
    <property type="entry name" value="GMC_OxRdtase_N"/>
</dbReference>